<dbReference type="Pfam" id="PF00888">
    <property type="entry name" value="Cullin"/>
    <property type="match status" value="1"/>
</dbReference>
<dbReference type="GO" id="GO:0006511">
    <property type="term" value="P:ubiquitin-dependent protein catabolic process"/>
    <property type="evidence" value="ECO:0007669"/>
    <property type="project" value="InterPro"/>
</dbReference>
<evidence type="ECO:0000259" key="3">
    <source>
        <dbReference type="Pfam" id="PF00888"/>
    </source>
</evidence>
<name>A0A0G4HJZ7_9ALVE</name>
<dbReference type="InterPro" id="IPR001373">
    <property type="entry name" value="Cullin_N"/>
</dbReference>
<dbReference type="PhylomeDB" id="A0A0G4HJZ7"/>
<feature type="region of interest" description="Disordered" evidence="2">
    <location>
        <begin position="1"/>
        <end position="32"/>
    </location>
</feature>
<organism evidence="4">
    <name type="scientific">Chromera velia CCMP2878</name>
    <dbReference type="NCBI Taxonomy" id="1169474"/>
    <lineage>
        <taxon>Eukaryota</taxon>
        <taxon>Sar</taxon>
        <taxon>Alveolata</taxon>
        <taxon>Colpodellida</taxon>
        <taxon>Chromeraceae</taxon>
        <taxon>Chromera</taxon>
    </lineage>
</organism>
<dbReference type="VEuPathDB" id="CryptoDB:Cvel_7203"/>
<reference evidence="4" key="1">
    <citation type="submission" date="2014-11" db="EMBL/GenBank/DDBJ databases">
        <authorList>
            <person name="Otto D Thomas"/>
            <person name="Naeem Raeece"/>
        </authorList>
    </citation>
    <scope>NUCLEOTIDE SEQUENCE</scope>
</reference>
<comment type="similarity">
    <text evidence="1">Belongs to the cullin family.</text>
</comment>
<dbReference type="InterPro" id="IPR016159">
    <property type="entry name" value="Cullin_repeat-like_dom_sf"/>
</dbReference>
<feature type="domain" description="Cullin N-terminal" evidence="3">
    <location>
        <begin position="76"/>
        <end position="231"/>
    </location>
</feature>
<protein>
    <recommendedName>
        <fullName evidence="3">Cullin N-terminal domain-containing protein</fullName>
    </recommendedName>
</protein>
<evidence type="ECO:0000313" key="4">
    <source>
        <dbReference type="EMBL" id="CEM44560.1"/>
    </source>
</evidence>
<accession>A0A0G4HJZ7</accession>
<evidence type="ECO:0000256" key="2">
    <source>
        <dbReference type="SAM" id="MobiDB-lite"/>
    </source>
</evidence>
<dbReference type="GO" id="GO:0031625">
    <property type="term" value="F:ubiquitin protein ligase binding"/>
    <property type="evidence" value="ECO:0007669"/>
    <property type="project" value="InterPro"/>
</dbReference>
<dbReference type="AlphaFoldDB" id="A0A0G4HJZ7"/>
<dbReference type="EMBL" id="CDMZ01002958">
    <property type="protein sequence ID" value="CEM44560.1"/>
    <property type="molecule type" value="Genomic_DNA"/>
</dbReference>
<gene>
    <name evidence="4" type="ORF">Cvel_7203</name>
</gene>
<dbReference type="Gene3D" id="1.20.1310.10">
    <property type="entry name" value="Cullin Repeats"/>
    <property type="match status" value="1"/>
</dbReference>
<proteinExistence type="inferred from homology"/>
<sequence>MGEMTERERELEKELRVDGESGPSDRLEKENEGLRVQDDVLKVDVLDEYTIQRGMELIYTSNIKPLLDDLESNKYGRSTIKFMNSYSAIVHFAQRKSTNPSEGVDSLMGLYKNTIKDFCRGMRERLSRWTGPGASHALVAACMDEWEKFTALVYEMLKLFSYLDGCKNKTEKSSLFHVAMVLFKTKLYDHLKVNLREALITEINIERDGGKVFPMMIKTVINIFKTMGDPEVSVKRHNTKDNSYLEWINKEKGLSFCDFEE</sequence>
<evidence type="ECO:0000256" key="1">
    <source>
        <dbReference type="ARBA" id="ARBA00006019"/>
    </source>
</evidence>
<dbReference type="SUPFAM" id="SSF74788">
    <property type="entry name" value="Cullin repeat-like"/>
    <property type="match status" value="1"/>
</dbReference>